<comment type="caution">
    <text evidence="3">The sequence shown here is derived from an EMBL/GenBank/DDBJ whole genome shotgun (WGS) entry which is preliminary data.</text>
</comment>
<evidence type="ECO:0000313" key="4">
    <source>
        <dbReference type="Proteomes" id="UP001597548"/>
    </source>
</evidence>
<feature type="coiled-coil region" evidence="1">
    <location>
        <begin position="717"/>
        <end position="765"/>
    </location>
</feature>
<protein>
    <submittedName>
        <fullName evidence="3">AAA family ATPase</fullName>
    </submittedName>
</protein>
<keyword evidence="4" id="KW-1185">Reference proteome</keyword>
<evidence type="ECO:0000259" key="2">
    <source>
        <dbReference type="Pfam" id="PF13476"/>
    </source>
</evidence>
<feature type="coiled-coil region" evidence="1">
    <location>
        <begin position="563"/>
        <end position="640"/>
    </location>
</feature>
<accession>A0ABW5ZV32</accession>
<dbReference type="InterPro" id="IPR038729">
    <property type="entry name" value="Rad50/SbcC_AAA"/>
</dbReference>
<gene>
    <name evidence="3" type="ORF">ACFS29_14535</name>
</gene>
<keyword evidence="1" id="KW-0175">Coiled coil</keyword>
<proteinExistence type="predicted"/>
<dbReference type="Proteomes" id="UP001597548">
    <property type="component" value="Unassembled WGS sequence"/>
</dbReference>
<feature type="coiled-coil region" evidence="1">
    <location>
        <begin position="431"/>
        <end position="461"/>
    </location>
</feature>
<name>A0ABW5ZV32_9FLAO</name>
<organism evidence="3 4">
    <name type="scientific">Psychroserpens luteus</name>
    <dbReference type="NCBI Taxonomy" id="1434066"/>
    <lineage>
        <taxon>Bacteria</taxon>
        <taxon>Pseudomonadati</taxon>
        <taxon>Bacteroidota</taxon>
        <taxon>Flavobacteriia</taxon>
        <taxon>Flavobacteriales</taxon>
        <taxon>Flavobacteriaceae</taxon>
        <taxon>Psychroserpens</taxon>
    </lineage>
</organism>
<dbReference type="Gene3D" id="3.40.50.300">
    <property type="entry name" value="P-loop containing nucleotide triphosphate hydrolases"/>
    <property type="match status" value="2"/>
</dbReference>
<reference evidence="4" key="1">
    <citation type="journal article" date="2019" name="Int. J. Syst. Evol. Microbiol.">
        <title>The Global Catalogue of Microorganisms (GCM) 10K type strain sequencing project: providing services to taxonomists for standard genome sequencing and annotation.</title>
        <authorList>
            <consortium name="The Broad Institute Genomics Platform"/>
            <consortium name="The Broad Institute Genome Sequencing Center for Infectious Disease"/>
            <person name="Wu L."/>
            <person name="Ma J."/>
        </authorList>
    </citation>
    <scope>NUCLEOTIDE SEQUENCE [LARGE SCALE GENOMIC DNA]</scope>
    <source>
        <strain evidence="4">KCTC 32514</strain>
    </source>
</reference>
<dbReference type="RefSeq" id="WP_194506274.1">
    <property type="nucleotide sequence ID" value="NZ_JADILU010000001.1"/>
</dbReference>
<evidence type="ECO:0000256" key="1">
    <source>
        <dbReference type="SAM" id="Coils"/>
    </source>
</evidence>
<dbReference type="PANTHER" id="PTHR32114">
    <property type="entry name" value="ABC TRANSPORTER ABCH.3"/>
    <property type="match status" value="1"/>
</dbReference>
<dbReference type="PANTHER" id="PTHR32114:SF2">
    <property type="entry name" value="ABC TRANSPORTER ABCH.3"/>
    <property type="match status" value="1"/>
</dbReference>
<dbReference type="SUPFAM" id="SSF52540">
    <property type="entry name" value="P-loop containing nucleoside triphosphate hydrolases"/>
    <property type="match status" value="1"/>
</dbReference>
<dbReference type="Pfam" id="PF13476">
    <property type="entry name" value="AAA_23"/>
    <property type="match status" value="1"/>
</dbReference>
<dbReference type="EMBL" id="JBHUOS010000010">
    <property type="protein sequence ID" value="MFD2916869.1"/>
    <property type="molecule type" value="Genomic_DNA"/>
</dbReference>
<feature type="domain" description="Rad50/SbcC-type AAA" evidence="2">
    <location>
        <begin position="5"/>
        <end position="225"/>
    </location>
</feature>
<sequence length="1061" mass="124146">MKFKKVEIQGFRAYGDKEDATFDFTENNEVVDFISIYAPNGFGKTSFYDAIEWSVTHKIKRIESALSNYDLIKTEKEANREGNKLSDALQVISKIGYNNPEKFVNIETTTKPFNRKIKPSNRKGTADYDQTTKLKNPNFRDVILSQEGINSFLVAEKPEDRYKNFVQHFDSHDLDRLYRNLVVLRKENEKRSKVLQSDRAKINKQLNKKIDIEVSEKINQLISDLDGLEIKLDKISQEFDLSDLAIFKSDITGVRNEFELGESSIIEKLKKERNLLTQVQQNTPKYISDVEQKGKLLKLIDNLSKLIKDFGDLSKKSNRKDKLIKSLKQVKTQKDDFKTLSDKLPEFKKISERLEQIKKNKEQKDHYLIKLNNLETLINLNSTTFRNRQLSFEEKIIKIEQNSNVQKSNLKNYKNSLKEISNLEIKLKPQKQNFKDENNLLNELKKEIEELLLIEKNSKSKIYENNKSKLISKDSIDELKNKKVLIVNKEKEISIAKKKLNDSKSLQENLNYLIELGSKIIDNTKQSNCPLCKNEYGKYKNLLEKININNLLVESSKENTFKITHLESELKELKEKFDKNADSLVSLIRTKIEELQLKINNSTNKIETLDKDISSLEKDLEKHKSIIEDHNREYQKIDLEKRFVVIQQEIKTFKDRINIYENNIEKYNLWSNRIKEKKSKSKLGLFDLDRDLKNLLNDPLYKNYKDLLNLYDLDSNKQRIELKLKSSKKEFENLDKEILNLDKEINILKDKLKEFKIEELKLQESSFQKDLLKLNSFESEFNKLIQNLGISTKDIEKDLNSKIISNEVMIAKNEAVIRELSKIEKLIEPLGEFINYKDLKSNEKGLIKSIKLNKKIESDLKNELNNISNRIKSMIKEFFFDDLINKIYNKIDPHPLYRKINFKVDFSDYGFPKLNIFTDDGKGSGNKVPNLYFSSAQMNILSLSIFLAKALHAVDQDNNPIDTIFIDDPVQAMDSINVLSVIDLLRNIITNHKKQIIISTHDENFFNLLKKKIPKNYFKSKFLELETFGKLKREENLNIISNISIKETKKNSDDSNEMLMS</sequence>
<dbReference type="InterPro" id="IPR027417">
    <property type="entry name" value="P-loop_NTPase"/>
</dbReference>
<evidence type="ECO:0000313" key="3">
    <source>
        <dbReference type="EMBL" id="MFD2916869.1"/>
    </source>
</evidence>